<sequence length="319" mass="35177">MATSVSLMNDAGPVDGAELDSIVTDYLVHYGHLNTVSALLSDDFSGNTQGLASEQVAQITARQAEVCQLIVEGRIEEALERCQRQFTGVISDEVTTSCSKPEQTHPPSPVSLDAFHVWLNMHIQYFVELVREVYDGFASEPSQNSLQESPKMQKALSELQRLHARTQTLPADERDVYQHQVQALAALLAYSHFDEVPDKRVFDLHRRSALALQVNSAILAHTGHLPESVLAYVARQTACLLDTLHTQKVQVPRCHPLVALTEKAYETSQNDASSIPCSPLPKDTAASSKADGAGESPKEIHSDERVTILPWRDVAFFHS</sequence>
<evidence type="ECO:0000313" key="3">
    <source>
        <dbReference type="EMBL" id="WFD45240.1"/>
    </source>
</evidence>
<evidence type="ECO:0000256" key="1">
    <source>
        <dbReference type="SAM" id="MobiDB-lite"/>
    </source>
</evidence>
<evidence type="ECO:0000313" key="4">
    <source>
        <dbReference type="Proteomes" id="UP001214628"/>
    </source>
</evidence>
<dbReference type="EMBL" id="CP118381">
    <property type="protein sequence ID" value="WFD45240.1"/>
    <property type="molecule type" value="Genomic_DNA"/>
</dbReference>
<dbReference type="InterPro" id="IPR013144">
    <property type="entry name" value="CRA_dom"/>
</dbReference>
<dbReference type="Proteomes" id="UP001214628">
    <property type="component" value="Chromosome 7"/>
</dbReference>
<name>A0AAF0JFX4_9BASI</name>
<evidence type="ECO:0000259" key="2">
    <source>
        <dbReference type="SMART" id="SM00757"/>
    </source>
</evidence>
<accession>A0AAF0JFX4</accession>
<dbReference type="Pfam" id="PF10607">
    <property type="entry name" value="CTLH"/>
    <property type="match status" value="1"/>
</dbReference>
<organism evidence="3 4">
    <name type="scientific">Malassezia psittaci</name>
    <dbReference type="NCBI Taxonomy" id="1821823"/>
    <lineage>
        <taxon>Eukaryota</taxon>
        <taxon>Fungi</taxon>
        <taxon>Dikarya</taxon>
        <taxon>Basidiomycota</taxon>
        <taxon>Ustilaginomycotina</taxon>
        <taxon>Malasseziomycetes</taxon>
        <taxon>Malasseziales</taxon>
        <taxon>Malasseziaceae</taxon>
        <taxon>Malassezia</taxon>
    </lineage>
</organism>
<proteinExistence type="predicted"/>
<feature type="domain" description="CRA" evidence="2">
    <location>
        <begin position="150"/>
        <end position="250"/>
    </location>
</feature>
<dbReference type="SMART" id="SM00757">
    <property type="entry name" value="CRA"/>
    <property type="match status" value="1"/>
</dbReference>
<gene>
    <name evidence="3" type="ORF">MPSI1_003918</name>
</gene>
<keyword evidence="4" id="KW-1185">Reference proteome</keyword>
<feature type="region of interest" description="Disordered" evidence="1">
    <location>
        <begin position="270"/>
        <end position="302"/>
    </location>
</feature>
<protein>
    <recommendedName>
        <fullName evidence="2">CRA domain-containing protein</fullName>
    </recommendedName>
</protein>
<dbReference type="AlphaFoldDB" id="A0AAF0JFX4"/>
<reference evidence="3" key="1">
    <citation type="submission" date="2023-02" db="EMBL/GenBank/DDBJ databases">
        <title>Mating type loci evolution in Malassezia.</title>
        <authorList>
            <person name="Coelho M.A."/>
        </authorList>
    </citation>
    <scope>NUCLEOTIDE SEQUENCE</scope>
    <source>
        <strain evidence="3">CBS 14136</strain>
    </source>
</reference>
<dbReference type="InterPro" id="IPR024964">
    <property type="entry name" value="CTLH/CRA"/>
</dbReference>